<proteinExistence type="predicted"/>
<gene>
    <name evidence="1" type="ORF">QFC22_003950</name>
</gene>
<name>A0ACC2X5R5_9TREE</name>
<dbReference type="Proteomes" id="UP001243375">
    <property type="component" value="Unassembled WGS sequence"/>
</dbReference>
<evidence type="ECO:0000313" key="2">
    <source>
        <dbReference type="Proteomes" id="UP001243375"/>
    </source>
</evidence>
<reference evidence="1" key="1">
    <citation type="submission" date="2023-04" db="EMBL/GenBank/DDBJ databases">
        <title>Draft Genome sequencing of Naganishia species isolated from polar environments using Oxford Nanopore Technology.</title>
        <authorList>
            <person name="Leo P."/>
            <person name="Venkateswaran K."/>
        </authorList>
    </citation>
    <scope>NUCLEOTIDE SEQUENCE</scope>
    <source>
        <strain evidence="1">MNA-CCFEE 5425</strain>
    </source>
</reference>
<organism evidence="1 2">
    <name type="scientific">Naganishia vaughanmartiniae</name>
    <dbReference type="NCBI Taxonomy" id="1424756"/>
    <lineage>
        <taxon>Eukaryota</taxon>
        <taxon>Fungi</taxon>
        <taxon>Dikarya</taxon>
        <taxon>Basidiomycota</taxon>
        <taxon>Agaricomycotina</taxon>
        <taxon>Tremellomycetes</taxon>
        <taxon>Filobasidiales</taxon>
        <taxon>Filobasidiaceae</taxon>
        <taxon>Naganishia</taxon>
    </lineage>
</organism>
<comment type="caution">
    <text evidence="1">The sequence shown here is derived from an EMBL/GenBank/DDBJ whole genome shotgun (WGS) entry which is preliminary data.</text>
</comment>
<evidence type="ECO:0000313" key="1">
    <source>
        <dbReference type="EMBL" id="KAJ9118729.1"/>
    </source>
</evidence>
<protein>
    <submittedName>
        <fullName evidence="1">Uncharacterized protein</fullName>
    </submittedName>
</protein>
<dbReference type="EMBL" id="JASBWU010000010">
    <property type="protein sequence ID" value="KAJ9118729.1"/>
    <property type="molecule type" value="Genomic_DNA"/>
</dbReference>
<sequence length="69" mass="7419">MQVLVREGGELSHKIGEVFESLITPIKAINNASSSTIAGDAGEEESAGLPIERDSLRASEQREGRLRLV</sequence>
<keyword evidence="2" id="KW-1185">Reference proteome</keyword>
<accession>A0ACC2X5R5</accession>